<evidence type="ECO:0000256" key="4">
    <source>
        <dbReference type="ARBA" id="ARBA00022729"/>
    </source>
</evidence>
<dbReference type="InterPro" id="IPR036909">
    <property type="entry name" value="Cyt_c-like_dom_sf"/>
</dbReference>
<keyword evidence="7 9" id="KW-0408">Iron</keyword>
<evidence type="ECO:0000256" key="8">
    <source>
        <dbReference type="PIRSR" id="PIRSR000294-1"/>
    </source>
</evidence>
<proteinExistence type="predicted"/>
<comment type="PTM">
    <text evidence="8">Binds 2 heme groups per subunit.</text>
</comment>
<comment type="subcellular location">
    <subcellularLocation>
        <location evidence="1">Periplasm</location>
    </subcellularLocation>
</comment>
<dbReference type="SUPFAM" id="SSF46626">
    <property type="entry name" value="Cytochrome c"/>
    <property type="match status" value="2"/>
</dbReference>
<evidence type="ECO:0000256" key="1">
    <source>
        <dbReference type="ARBA" id="ARBA00004418"/>
    </source>
</evidence>
<evidence type="ECO:0000256" key="5">
    <source>
        <dbReference type="ARBA" id="ARBA00022764"/>
    </source>
</evidence>
<reference evidence="11 12" key="1">
    <citation type="submission" date="2020-08" db="EMBL/GenBank/DDBJ databases">
        <title>Genomic Encyclopedia of Type Strains, Phase IV (KMG-IV): sequencing the most valuable type-strain genomes for metagenomic binning, comparative biology and taxonomic classification.</title>
        <authorList>
            <person name="Goeker M."/>
        </authorList>
    </citation>
    <scope>NUCLEOTIDE SEQUENCE [LARGE SCALE GENOMIC DNA]</scope>
    <source>
        <strain evidence="11 12">DSM 26718</strain>
    </source>
</reference>
<dbReference type="GO" id="GO:0042597">
    <property type="term" value="C:periplasmic space"/>
    <property type="evidence" value="ECO:0007669"/>
    <property type="project" value="UniProtKB-SubCell"/>
</dbReference>
<dbReference type="GO" id="GO:0020037">
    <property type="term" value="F:heme binding"/>
    <property type="evidence" value="ECO:0007669"/>
    <property type="project" value="InterPro"/>
</dbReference>
<dbReference type="Proteomes" id="UP000532746">
    <property type="component" value="Unassembled WGS sequence"/>
</dbReference>
<feature type="binding site" description="axial binding residue" evidence="9">
    <location>
        <position position="94"/>
    </location>
    <ligand>
        <name>heme c</name>
        <dbReference type="ChEBI" id="CHEBI:61717"/>
        <label>1</label>
    </ligand>
    <ligandPart>
        <name>Fe</name>
        <dbReference type="ChEBI" id="CHEBI:18248"/>
    </ligandPart>
</feature>
<evidence type="ECO:0000313" key="12">
    <source>
        <dbReference type="Proteomes" id="UP000532746"/>
    </source>
</evidence>
<keyword evidence="12" id="KW-1185">Reference proteome</keyword>
<feature type="binding site" description="covalent" evidence="8">
    <location>
        <position position="245"/>
    </location>
    <ligand>
        <name>heme c</name>
        <dbReference type="ChEBI" id="CHEBI:61717"/>
        <label>2</label>
    </ligand>
</feature>
<evidence type="ECO:0000256" key="7">
    <source>
        <dbReference type="ARBA" id="ARBA00023004"/>
    </source>
</evidence>
<evidence type="ECO:0000313" key="11">
    <source>
        <dbReference type="EMBL" id="MBB6058822.1"/>
    </source>
</evidence>
<keyword evidence="2 8" id="KW-0349">Heme</keyword>
<dbReference type="GO" id="GO:0004130">
    <property type="term" value="F:cytochrome-c peroxidase activity"/>
    <property type="evidence" value="ECO:0007669"/>
    <property type="project" value="UniProtKB-EC"/>
</dbReference>
<dbReference type="PANTHER" id="PTHR30600:SF10">
    <property type="entry name" value="BLL6722 PROTEIN"/>
    <property type="match status" value="1"/>
</dbReference>
<organism evidence="11 12">
    <name type="scientific">Hymenobacter luteus</name>
    <dbReference type="NCBI Taxonomy" id="1411122"/>
    <lineage>
        <taxon>Bacteria</taxon>
        <taxon>Pseudomonadati</taxon>
        <taxon>Bacteroidota</taxon>
        <taxon>Cytophagia</taxon>
        <taxon>Cytophagales</taxon>
        <taxon>Hymenobacteraceae</taxon>
        <taxon>Hymenobacter</taxon>
    </lineage>
</organism>
<dbReference type="EC" id="1.11.1.5" evidence="11"/>
<dbReference type="GO" id="GO:0009055">
    <property type="term" value="F:electron transfer activity"/>
    <property type="evidence" value="ECO:0007669"/>
    <property type="project" value="InterPro"/>
</dbReference>
<evidence type="ECO:0000256" key="3">
    <source>
        <dbReference type="ARBA" id="ARBA00022723"/>
    </source>
</evidence>
<dbReference type="EMBL" id="JACHGG010000002">
    <property type="protein sequence ID" value="MBB6058822.1"/>
    <property type="molecule type" value="Genomic_DNA"/>
</dbReference>
<keyword evidence="5" id="KW-0574">Periplasm</keyword>
<keyword evidence="3 9" id="KW-0479">Metal-binding</keyword>
<dbReference type="InterPro" id="IPR004852">
    <property type="entry name" value="Di-haem_cyt_c_peroxidsae"/>
</dbReference>
<dbReference type="InterPro" id="IPR026259">
    <property type="entry name" value="MauG/Cytc_peroxidase"/>
</dbReference>
<evidence type="ECO:0000259" key="10">
    <source>
        <dbReference type="PROSITE" id="PS51007"/>
    </source>
</evidence>
<keyword evidence="6 11" id="KW-0560">Oxidoreductase</keyword>
<dbReference type="PROSITE" id="PS51007">
    <property type="entry name" value="CYTC"/>
    <property type="match status" value="1"/>
</dbReference>
<comment type="caution">
    <text evidence="11">The sequence shown here is derived from an EMBL/GenBank/DDBJ whole genome shotgun (WGS) entry which is preliminary data.</text>
</comment>
<evidence type="ECO:0000256" key="6">
    <source>
        <dbReference type="ARBA" id="ARBA00023002"/>
    </source>
</evidence>
<dbReference type="PIRSF" id="PIRSF000294">
    <property type="entry name" value="Cytochrome-c_peroxidase"/>
    <property type="match status" value="1"/>
</dbReference>
<name>A0A7W9WCM6_9BACT</name>
<feature type="binding site" description="covalent" evidence="8">
    <location>
        <position position="248"/>
    </location>
    <ligand>
        <name>heme c</name>
        <dbReference type="ChEBI" id="CHEBI:61717"/>
        <label>2</label>
    </ligand>
</feature>
<dbReference type="InterPro" id="IPR009056">
    <property type="entry name" value="Cyt_c-like_dom"/>
</dbReference>
<dbReference type="Pfam" id="PF03150">
    <property type="entry name" value="CCP_MauG"/>
    <property type="match status" value="1"/>
</dbReference>
<keyword evidence="4" id="KW-0732">Signal</keyword>
<dbReference type="Gene3D" id="1.10.760.10">
    <property type="entry name" value="Cytochrome c-like domain"/>
    <property type="match status" value="2"/>
</dbReference>
<sequence>MVSFTGIRFPQWLAPTLVLLGSLLVACSPTGTEETDENPTSATPYTLILPTNLPQKVGIPSDNPLTVEGVELGRKLFYEVRLSRTGTQSCGSCHQQSKAFTDGLARAVGVAGQPHPRGTMSLANVLWEKTLNWDGAATSLEQQARLPIENPLEMHQSLADGVRKLQQTDLYPPLFQKAFGSSTISETMVLKALAQFERTLISANSRYDKYLRKEASLTAAERAGAGLFINHPSEVSGLFIRGATCHHCHTSEDGLFSSPDFFNNGLDVAFADVGRAGVTGQSADRGKFRAPTLRNIALTAPYMHDGRFQTLEQVLDHYNEHVQLNSPGIDPNMLLSNTPGGTRLDLTRTEKAQLIAFLKTLTDSTFITDQRFSDPFKP</sequence>
<dbReference type="RefSeq" id="WP_183403009.1">
    <property type="nucleotide sequence ID" value="NZ_JACHGG010000002.1"/>
</dbReference>
<keyword evidence="11" id="KW-0575">Peroxidase</keyword>
<evidence type="ECO:0000256" key="2">
    <source>
        <dbReference type="ARBA" id="ARBA00022617"/>
    </source>
</evidence>
<feature type="domain" description="Cytochrome c" evidence="10">
    <location>
        <begin position="219"/>
        <end position="362"/>
    </location>
</feature>
<accession>A0A7W9WCM6</accession>
<feature type="binding site" description="axial binding residue" evidence="9">
    <location>
        <position position="249"/>
    </location>
    <ligand>
        <name>heme c</name>
        <dbReference type="ChEBI" id="CHEBI:61717"/>
        <label>2</label>
    </ligand>
    <ligandPart>
        <name>Fe</name>
        <dbReference type="ChEBI" id="CHEBI:18248"/>
    </ligandPart>
</feature>
<dbReference type="GO" id="GO:0046872">
    <property type="term" value="F:metal ion binding"/>
    <property type="evidence" value="ECO:0007669"/>
    <property type="project" value="UniProtKB-KW"/>
</dbReference>
<dbReference type="AlphaFoldDB" id="A0A7W9WCM6"/>
<dbReference type="PANTHER" id="PTHR30600">
    <property type="entry name" value="CYTOCHROME C PEROXIDASE-RELATED"/>
    <property type="match status" value="1"/>
</dbReference>
<protein>
    <submittedName>
        <fullName evidence="11">Cytochrome c peroxidase</fullName>
        <ecNumber evidence="11">1.11.1.5</ecNumber>
    </submittedName>
</protein>
<comment type="cofactor">
    <cofactor evidence="8">
        <name>heme</name>
        <dbReference type="ChEBI" id="CHEBI:30413"/>
    </cofactor>
    <text evidence="8">Binds 2 heme groups.</text>
</comment>
<feature type="binding site" description="covalent" evidence="8">
    <location>
        <position position="90"/>
    </location>
    <ligand>
        <name>heme c</name>
        <dbReference type="ChEBI" id="CHEBI:61717"/>
        <label>1</label>
    </ligand>
</feature>
<dbReference type="InterPro" id="IPR051395">
    <property type="entry name" value="Cytochrome_c_Peroxidase/MauG"/>
</dbReference>
<evidence type="ECO:0000256" key="9">
    <source>
        <dbReference type="PIRSR" id="PIRSR000294-2"/>
    </source>
</evidence>
<gene>
    <name evidence="11" type="ORF">HNQ93_001668</name>
</gene>
<feature type="binding site" description="covalent" evidence="8">
    <location>
        <position position="93"/>
    </location>
    <ligand>
        <name>heme c</name>
        <dbReference type="ChEBI" id="CHEBI:61717"/>
        <label>1</label>
    </ligand>
</feature>